<dbReference type="Pfam" id="PF13589">
    <property type="entry name" value="HATPase_c_3"/>
    <property type="match status" value="1"/>
</dbReference>
<sequence>MIKDIYMSDKINAKPTKEFFIEMLTRDIPLDRAILDLIDNSVDAARRSQVASPEIKISFDSNSFLIFDNCGGLNLDDAKNYAFRFGRAKDAPPTPHSVGQFGVGMKRTLFKLGTAFSLTSVCGESAFRVAVDVGVWKELDDWEFEFVELNPETGPPGSTEIRVDSLYPAVAEQLGQEGFLNDLGHECARAHFLALNSGVKLIINDREVPGYQIRLLQSDKIKPFVRSWTLDGVNIRVVAGISERKFEEGGWYILCNGRLVEAAEQTSITSWQSDGIPKYHPDYAFFRGVVQFDCDDSSKLPWTTTKTGVDQGSKIYRAALIQMRIAMREVIVFLRARAKEDALFKGQIISSRVINGEIESTIREGLVSFDALPVNEKFIGPTPAPVGPRPTTTSIQYTALVKDVEKIKASLGVSTNREVGEETFNYYKSYECTDD</sequence>
<dbReference type="Gene3D" id="3.30.565.10">
    <property type="entry name" value="Histidine kinase-like ATPase, C-terminal domain"/>
    <property type="match status" value="1"/>
</dbReference>
<reference evidence="1 2" key="1">
    <citation type="submission" date="2019-08" db="EMBL/GenBank/DDBJ databases">
        <title>Complete genome sequence of Rhodanobacter glycinis strain T01E-68 isolated from tomato root.</title>
        <authorList>
            <person name="Weon H.-Y."/>
            <person name="Lee S.A."/>
        </authorList>
    </citation>
    <scope>NUCLEOTIDE SEQUENCE [LARGE SCALE GENOMIC DNA]</scope>
    <source>
        <strain evidence="1 2">T01E-68</strain>
    </source>
</reference>
<keyword evidence="1" id="KW-0547">Nucleotide-binding</keyword>
<dbReference type="InterPro" id="IPR036890">
    <property type="entry name" value="HATPase_C_sf"/>
</dbReference>
<protein>
    <submittedName>
        <fullName evidence="1">ATP-binding protein</fullName>
    </submittedName>
</protein>
<keyword evidence="1" id="KW-0067">ATP-binding</keyword>
<proteinExistence type="predicted"/>
<dbReference type="SUPFAM" id="SSF55874">
    <property type="entry name" value="ATPase domain of HSP90 chaperone/DNA topoisomerase II/histidine kinase"/>
    <property type="match status" value="1"/>
</dbReference>
<dbReference type="EMBL" id="CP042807">
    <property type="protein sequence ID" value="QEE24967.1"/>
    <property type="molecule type" value="Genomic_DNA"/>
</dbReference>
<name>A0A5B9E3W3_9GAMM</name>
<dbReference type="KEGG" id="rgl:CS053_11020"/>
<evidence type="ECO:0000313" key="1">
    <source>
        <dbReference type="EMBL" id="QEE24967.1"/>
    </source>
</evidence>
<organism evidence="1 2">
    <name type="scientific">Rhodanobacter glycinis</name>
    <dbReference type="NCBI Taxonomy" id="582702"/>
    <lineage>
        <taxon>Bacteria</taxon>
        <taxon>Pseudomonadati</taxon>
        <taxon>Pseudomonadota</taxon>
        <taxon>Gammaproteobacteria</taxon>
        <taxon>Lysobacterales</taxon>
        <taxon>Rhodanobacteraceae</taxon>
        <taxon>Rhodanobacter</taxon>
    </lineage>
</organism>
<evidence type="ECO:0000313" key="2">
    <source>
        <dbReference type="Proteomes" id="UP000321807"/>
    </source>
</evidence>
<dbReference type="GO" id="GO:0005524">
    <property type="term" value="F:ATP binding"/>
    <property type="evidence" value="ECO:0007669"/>
    <property type="project" value="UniProtKB-KW"/>
</dbReference>
<dbReference type="Proteomes" id="UP000321807">
    <property type="component" value="Chromosome"/>
</dbReference>
<accession>A0A5B9E3W3</accession>
<gene>
    <name evidence="1" type="ORF">CS053_11020</name>
</gene>
<dbReference type="AlphaFoldDB" id="A0A5B9E3W3"/>